<dbReference type="Gene3D" id="3.40.50.150">
    <property type="entry name" value="Vaccinia Virus protein VP39"/>
    <property type="match status" value="2"/>
</dbReference>
<dbReference type="InterPro" id="IPR005299">
    <property type="entry name" value="MeTrfase_7"/>
</dbReference>
<name>A0A0D9WAV6_9ORYZ</name>
<dbReference type="GO" id="GO:0008168">
    <property type="term" value="F:methyltransferase activity"/>
    <property type="evidence" value="ECO:0007669"/>
    <property type="project" value="InterPro"/>
</dbReference>
<reference evidence="4 5" key="1">
    <citation type="submission" date="2012-08" db="EMBL/GenBank/DDBJ databases">
        <title>Oryza genome evolution.</title>
        <authorList>
            <person name="Wing R.A."/>
        </authorList>
    </citation>
    <scope>NUCLEOTIDE SEQUENCE</scope>
</reference>
<evidence type="ECO:0000256" key="2">
    <source>
        <dbReference type="ARBA" id="ARBA00022842"/>
    </source>
</evidence>
<evidence type="ECO:0000313" key="5">
    <source>
        <dbReference type="Proteomes" id="UP000032180"/>
    </source>
</evidence>
<feature type="signal peptide" evidence="3">
    <location>
        <begin position="1"/>
        <end position="19"/>
    </location>
</feature>
<dbReference type="Proteomes" id="UP000032180">
    <property type="component" value="Chromosome 4"/>
</dbReference>
<accession>A0A0D9WAV6</accession>
<dbReference type="Gene3D" id="1.10.1200.270">
    <property type="entry name" value="Methyltransferase, alpha-helical capping domain"/>
    <property type="match status" value="2"/>
</dbReference>
<dbReference type="SUPFAM" id="SSF53335">
    <property type="entry name" value="S-adenosyl-L-methionine-dependent methyltransferases"/>
    <property type="match status" value="2"/>
</dbReference>
<dbReference type="GO" id="GO:0046872">
    <property type="term" value="F:metal ion binding"/>
    <property type="evidence" value="ECO:0007669"/>
    <property type="project" value="UniProtKB-KW"/>
</dbReference>
<dbReference type="AlphaFoldDB" id="A0A0D9WAV6"/>
<dbReference type="Pfam" id="PF03492">
    <property type="entry name" value="Methyltransf_7"/>
    <property type="match status" value="2"/>
</dbReference>
<organism evidence="4 5">
    <name type="scientific">Leersia perrieri</name>
    <dbReference type="NCBI Taxonomy" id="77586"/>
    <lineage>
        <taxon>Eukaryota</taxon>
        <taxon>Viridiplantae</taxon>
        <taxon>Streptophyta</taxon>
        <taxon>Embryophyta</taxon>
        <taxon>Tracheophyta</taxon>
        <taxon>Spermatophyta</taxon>
        <taxon>Magnoliopsida</taxon>
        <taxon>Liliopsida</taxon>
        <taxon>Poales</taxon>
        <taxon>Poaceae</taxon>
        <taxon>BOP clade</taxon>
        <taxon>Oryzoideae</taxon>
        <taxon>Oryzeae</taxon>
        <taxon>Oryzinae</taxon>
        <taxon>Leersia</taxon>
    </lineage>
</organism>
<dbReference type="HOGENOM" id="CLU_004204_0_0_1"/>
<protein>
    <recommendedName>
        <fullName evidence="6">Jasmonate O-methyltransferase</fullName>
    </recommendedName>
</protein>
<keyword evidence="1" id="KW-0479">Metal-binding</keyword>
<dbReference type="Gramene" id="LPERR04G24300.1">
    <property type="protein sequence ID" value="LPERR04G24300.1"/>
    <property type="gene ID" value="LPERR04G24300"/>
</dbReference>
<proteinExistence type="predicted"/>
<evidence type="ECO:0000256" key="1">
    <source>
        <dbReference type="ARBA" id="ARBA00022723"/>
    </source>
</evidence>
<keyword evidence="5" id="KW-1185">Reference proteome</keyword>
<dbReference type="InterPro" id="IPR029063">
    <property type="entry name" value="SAM-dependent_MTases_sf"/>
</dbReference>
<feature type="chain" id="PRO_5002348823" description="Jasmonate O-methyltransferase" evidence="3">
    <location>
        <begin position="20"/>
        <end position="791"/>
    </location>
</feature>
<dbReference type="EnsemblPlants" id="LPERR04G24300.1">
    <property type="protein sequence ID" value="LPERR04G24300.1"/>
    <property type="gene ID" value="LPERR04G24300"/>
</dbReference>
<evidence type="ECO:0000313" key="4">
    <source>
        <dbReference type="EnsemblPlants" id="LPERR04G24300.1"/>
    </source>
</evidence>
<evidence type="ECO:0000256" key="3">
    <source>
        <dbReference type="SAM" id="SignalP"/>
    </source>
</evidence>
<dbReference type="eggNOG" id="ENOG502QQYU">
    <property type="taxonomic scope" value="Eukaryota"/>
</dbReference>
<evidence type="ECO:0008006" key="6">
    <source>
        <dbReference type="Google" id="ProtNLM"/>
    </source>
</evidence>
<dbReference type="PANTHER" id="PTHR31009">
    <property type="entry name" value="S-ADENOSYL-L-METHIONINE:CARBOXYL METHYLTRANSFERASE FAMILY PROTEIN"/>
    <property type="match status" value="1"/>
</dbReference>
<keyword evidence="3" id="KW-0732">Signal</keyword>
<reference evidence="4" key="3">
    <citation type="submission" date="2015-04" db="UniProtKB">
        <authorList>
            <consortium name="EnsemblPlants"/>
        </authorList>
    </citation>
    <scope>IDENTIFICATION</scope>
</reference>
<sequence length="791" mass="87868">MMSAGAMFLVFLGRPSSSATGPTDQGHSLRLFGAMFKNSWCDLVDEGFLIQDAGGWARRVELHQQQQISDTNSWQYVQSKFLKMMLHALEETLDKIQLPRQMGKKPLLTAADLGCSCGHNTLVIADVIVHYMTKLCGTGRDRNTIIAVDPEFCFYFSDLPSNDFNTLFHLLPNSDDSTGVAGGRSYFAAAVPGSFHGRLFPERSINVFTSTFSLQWLSQVPEEVVDKRSVAYNKGKVFVHDASVATGEAYQRQFQSDMARFLRCRATELKHGGVVFLICLGRQSSADPTNQGCVQLLYGVMFEESWSDLVKEGMVDDGSKMDSFNVPVYAATLEEFRETIDANGSFQVNRLELVMGIPPVVNNPKDRRAVGLTVANYLRSLLGPLVDANVGRALADELFIRVQRHAEVRTEGLLDEMHFPHIGGQGESSYLKNSQAQSQNLQMMMHALEETLEKVHLHPRGPGKLLLTAADLGCSCGRNTLIIADAIVQHITKLCHTYRGKDGDNDDVDPEFFFYFSDLPNNDFNTLFHLLPQHAAAADDGNGRRYFAAAVPGSFHDRLFPERSINVFTSTFCLHWLSQVPKEVADKLSPAYNKGKVFVHSASEETGVAYRRQFQSDMARFLRCRAKEMKPGGAMFLVFLGRPSSSTGPTDQGHSLRLFGAMFEDSWRDLIGEGIVDAERMDSFNVPSYAATLEEFREVVDDDGSFVVNRLELVMGGRVAVDGDSDDRRAVGRRVANNQRSVFGPLVEAHIGKALADELFVRVQSRAEACAEEIVDEMRVHMHIVCSLSLA</sequence>
<keyword evidence="2" id="KW-0460">Magnesium</keyword>
<dbReference type="InterPro" id="IPR042086">
    <property type="entry name" value="MeTrfase_capping"/>
</dbReference>
<reference evidence="5" key="2">
    <citation type="submission" date="2013-12" db="EMBL/GenBank/DDBJ databases">
        <authorList>
            <person name="Yu Y."/>
            <person name="Lee S."/>
            <person name="de Baynast K."/>
            <person name="Wissotski M."/>
            <person name="Liu L."/>
            <person name="Talag J."/>
            <person name="Goicoechea J."/>
            <person name="Angelova A."/>
            <person name="Jetty R."/>
            <person name="Kudrna D."/>
            <person name="Golser W."/>
            <person name="Rivera L."/>
            <person name="Zhang J."/>
            <person name="Wing R."/>
        </authorList>
    </citation>
    <scope>NUCLEOTIDE SEQUENCE</scope>
</reference>